<evidence type="ECO:0000313" key="3">
    <source>
        <dbReference type="Proteomes" id="UP001153709"/>
    </source>
</evidence>
<protein>
    <submittedName>
        <fullName evidence="2">Uncharacterized protein</fullName>
    </submittedName>
</protein>
<keyword evidence="1" id="KW-0732">Signal</keyword>
<evidence type="ECO:0000256" key="1">
    <source>
        <dbReference type="SAM" id="SignalP"/>
    </source>
</evidence>
<name>A0A9N9X670_DIABA</name>
<evidence type="ECO:0000313" key="2">
    <source>
        <dbReference type="EMBL" id="CAG9826312.1"/>
    </source>
</evidence>
<dbReference type="AlphaFoldDB" id="A0A9N9X670"/>
<feature type="signal peptide" evidence="1">
    <location>
        <begin position="1"/>
        <end position="20"/>
    </location>
</feature>
<dbReference type="OrthoDB" id="6728452at2759"/>
<dbReference type="InterPro" id="IPR053741">
    <property type="entry name" value="Ser_Fungal_Prot_Inhib_sf"/>
</dbReference>
<keyword evidence="3" id="KW-1185">Reference proteome</keyword>
<organism evidence="2 3">
    <name type="scientific">Diabrotica balteata</name>
    <name type="common">Banded cucumber beetle</name>
    <dbReference type="NCBI Taxonomy" id="107213"/>
    <lineage>
        <taxon>Eukaryota</taxon>
        <taxon>Metazoa</taxon>
        <taxon>Ecdysozoa</taxon>
        <taxon>Arthropoda</taxon>
        <taxon>Hexapoda</taxon>
        <taxon>Insecta</taxon>
        <taxon>Pterygota</taxon>
        <taxon>Neoptera</taxon>
        <taxon>Endopterygota</taxon>
        <taxon>Coleoptera</taxon>
        <taxon>Polyphaga</taxon>
        <taxon>Cucujiformia</taxon>
        <taxon>Chrysomeloidea</taxon>
        <taxon>Chrysomelidae</taxon>
        <taxon>Galerucinae</taxon>
        <taxon>Diabroticina</taxon>
        <taxon>Diabroticites</taxon>
        <taxon>Diabrotica</taxon>
    </lineage>
</organism>
<dbReference type="Proteomes" id="UP001153709">
    <property type="component" value="Chromosome 1"/>
</dbReference>
<dbReference type="EMBL" id="OU898276">
    <property type="protein sequence ID" value="CAG9826312.1"/>
    <property type="molecule type" value="Genomic_DNA"/>
</dbReference>
<accession>A0A9N9X670</accession>
<sequence>MKSLLLTTIVLFAFYQAVNGIVCLPNYCDSVKCAENVVCKDSQYLQEDGSYCGCCDVCYSKLYEGDICIGELLIGGYPFRARCVEGLKCSRDTAKCVKAY</sequence>
<reference evidence="2" key="1">
    <citation type="submission" date="2022-01" db="EMBL/GenBank/DDBJ databases">
        <authorList>
            <person name="King R."/>
        </authorList>
    </citation>
    <scope>NUCLEOTIDE SEQUENCE</scope>
</reference>
<feature type="chain" id="PRO_5040141566" evidence="1">
    <location>
        <begin position="21"/>
        <end position="100"/>
    </location>
</feature>
<dbReference type="Gene3D" id="2.10.80.20">
    <property type="match status" value="1"/>
</dbReference>
<proteinExistence type="predicted"/>
<gene>
    <name evidence="2" type="ORF">DIABBA_LOCUS441</name>
</gene>